<dbReference type="RefSeq" id="WP_153235828.1">
    <property type="nucleotide sequence ID" value="NZ_WINI01000008.1"/>
</dbReference>
<reference evidence="1 2" key="1">
    <citation type="submission" date="2019-10" db="EMBL/GenBank/DDBJ databases">
        <title>Glaciimonas soli sp. nov., a psychrophilic bacterium isolated from the forest soil of a high elevation mountain in Taiwan.</title>
        <authorList>
            <person name="Wang L.-T."/>
            <person name="Shieh W.Y."/>
        </authorList>
    </citation>
    <scope>NUCLEOTIDE SEQUENCE [LARGE SCALE GENOMIC DNA]</scope>
    <source>
        <strain evidence="1 2">GS1</strain>
    </source>
</reference>
<accession>A0A843YW62</accession>
<evidence type="ECO:0000313" key="2">
    <source>
        <dbReference type="Proteomes" id="UP000451565"/>
    </source>
</evidence>
<proteinExistence type="predicted"/>
<name>A0A843YW62_9BURK</name>
<organism evidence="1 2">
    <name type="scientific">Glaciimonas soli</name>
    <dbReference type="NCBI Taxonomy" id="2590999"/>
    <lineage>
        <taxon>Bacteria</taxon>
        <taxon>Pseudomonadati</taxon>
        <taxon>Pseudomonadota</taxon>
        <taxon>Betaproteobacteria</taxon>
        <taxon>Burkholderiales</taxon>
        <taxon>Oxalobacteraceae</taxon>
        <taxon>Glaciimonas</taxon>
    </lineage>
</organism>
<dbReference type="EMBL" id="WINI01000008">
    <property type="protein sequence ID" value="MQR02217.1"/>
    <property type="molecule type" value="Genomic_DNA"/>
</dbReference>
<dbReference type="AlphaFoldDB" id="A0A843YW62"/>
<dbReference type="Proteomes" id="UP000451565">
    <property type="component" value="Unassembled WGS sequence"/>
</dbReference>
<protein>
    <recommendedName>
        <fullName evidence="3">DUF2946 domain-containing protein</fullName>
    </recommendedName>
</protein>
<dbReference type="PROSITE" id="PS51257">
    <property type="entry name" value="PROKAR_LIPOPROTEIN"/>
    <property type="match status" value="1"/>
</dbReference>
<evidence type="ECO:0000313" key="1">
    <source>
        <dbReference type="EMBL" id="MQR02217.1"/>
    </source>
</evidence>
<keyword evidence="2" id="KW-1185">Reference proteome</keyword>
<dbReference type="OrthoDB" id="8757581at2"/>
<comment type="caution">
    <text evidence="1">The sequence shown here is derived from an EMBL/GenBank/DDBJ whole genome shotgun (WGS) entry which is preliminary data.</text>
</comment>
<evidence type="ECO:0008006" key="3">
    <source>
        <dbReference type="Google" id="ProtNLM"/>
    </source>
</evidence>
<gene>
    <name evidence="1" type="ORF">GEV47_16195</name>
</gene>
<sequence>MLRYLNIILIWLLAFALPVQGFAAASMLGCESSHHRYTTTVQCGDNVTGAQGNHAQPAAVQNESKHSHQSLEKNPLNSSHHADAQCQLCAAFCLSAAMAPPSAPDALARAADSIPSSTLEVHFTTHFPDGIERPPHTFFI</sequence>